<protein>
    <recommendedName>
        <fullName evidence="5">Ig-like domain-containing protein</fullName>
    </recommendedName>
</protein>
<gene>
    <name evidence="3" type="ORF">GCM10009768_06610</name>
</gene>
<keyword evidence="2" id="KW-0732">Signal</keyword>
<evidence type="ECO:0008006" key="5">
    <source>
        <dbReference type="Google" id="ProtNLM"/>
    </source>
</evidence>
<dbReference type="EMBL" id="BAAAOB010000001">
    <property type="protein sequence ID" value="GAA1780389.1"/>
    <property type="molecule type" value="Genomic_DNA"/>
</dbReference>
<evidence type="ECO:0000256" key="1">
    <source>
        <dbReference type="SAM" id="MobiDB-lite"/>
    </source>
</evidence>
<sequence>MPSSSFKRPLPRGCIALSTLAVSGIAALTLPFGAPALAEEGTPTPRAEASQTAPMTTPGPTDAPSRLEAEPAEEELPEEEVIGHLTVTPMQAYPGEKVRVTGQCKIWGHGPTDVWLWLSDPYVEASFSTVAFDEATGEFDTEVTLSKAAPPGKYRMPWMCSVDDQVFAGSDVDPIFTVLGTTTPPPQKPPTTSVPPPTSPNGGTNTAPSTSGTPEELAQTGAPAGPEALAFLTGLLTIGGISTARAARRRPRNGA</sequence>
<dbReference type="Proteomes" id="UP001500851">
    <property type="component" value="Unassembled WGS sequence"/>
</dbReference>
<feature type="compositionally biased region" description="Polar residues" evidence="1">
    <location>
        <begin position="49"/>
        <end position="59"/>
    </location>
</feature>
<comment type="caution">
    <text evidence="3">The sequence shown here is derived from an EMBL/GenBank/DDBJ whole genome shotgun (WGS) entry which is preliminary data.</text>
</comment>
<proteinExistence type="predicted"/>
<feature type="region of interest" description="Disordered" evidence="1">
    <location>
        <begin position="36"/>
        <end position="76"/>
    </location>
</feature>
<organism evidence="3 4">
    <name type="scientific">Leucobacter iarius</name>
    <dbReference type="NCBI Taxonomy" id="333963"/>
    <lineage>
        <taxon>Bacteria</taxon>
        <taxon>Bacillati</taxon>
        <taxon>Actinomycetota</taxon>
        <taxon>Actinomycetes</taxon>
        <taxon>Micrococcales</taxon>
        <taxon>Microbacteriaceae</taxon>
        <taxon>Leucobacter</taxon>
    </lineage>
</organism>
<feature type="signal peptide" evidence="2">
    <location>
        <begin position="1"/>
        <end position="38"/>
    </location>
</feature>
<feature type="chain" id="PRO_5045628379" description="Ig-like domain-containing protein" evidence="2">
    <location>
        <begin position="39"/>
        <end position="255"/>
    </location>
</feature>
<reference evidence="3 4" key="1">
    <citation type="journal article" date="2019" name="Int. J. Syst. Evol. Microbiol.">
        <title>The Global Catalogue of Microorganisms (GCM) 10K type strain sequencing project: providing services to taxonomists for standard genome sequencing and annotation.</title>
        <authorList>
            <consortium name="The Broad Institute Genomics Platform"/>
            <consortium name="The Broad Institute Genome Sequencing Center for Infectious Disease"/>
            <person name="Wu L."/>
            <person name="Ma J."/>
        </authorList>
    </citation>
    <scope>NUCLEOTIDE SEQUENCE [LARGE SCALE GENOMIC DNA]</scope>
    <source>
        <strain evidence="3 4">JCM 14736</strain>
    </source>
</reference>
<name>A0ABN2L9N0_9MICO</name>
<evidence type="ECO:0000256" key="2">
    <source>
        <dbReference type="SAM" id="SignalP"/>
    </source>
</evidence>
<feature type="compositionally biased region" description="Pro residues" evidence="1">
    <location>
        <begin position="183"/>
        <end position="199"/>
    </location>
</feature>
<dbReference type="RefSeq" id="WP_344029262.1">
    <property type="nucleotide sequence ID" value="NZ_BAAAOB010000001.1"/>
</dbReference>
<accession>A0ABN2L9N0</accession>
<evidence type="ECO:0000313" key="4">
    <source>
        <dbReference type="Proteomes" id="UP001500851"/>
    </source>
</evidence>
<feature type="region of interest" description="Disordered" evidence="1">
    <location>
        <begin position="178"/>
        <end position="225"/>
    </location>
</feature>
<evidence type="ECO:0000313" key="3">
    <source>
        <dbReference type="EMBL" id="GAA1780389.1"/>
    </source>
</evidence>
<keyword evidence="4" id="KW-1185">Reference proteome</keyword>